<gene>
    <name evidence="1" type="ORF">FAZ95_21095</name>
</gene>
<proteinExistence type="predicted"/>
<dbReference type="OrthoDB" id="9115113at2"/>
<dbReference type="Proteomes" id="UP000298656">
    <property type="component" value="Chromosome 1"/>
</dbReference>
<protein>
    <submittedName>
        <fullName evidence="1">Uncharacterized protein</fullName>
    </submittedName>
</protein>
<name>A0A4P8IR53_9BURK</name>
<dbReference type="AlphaFoldDB" id="A0A4P8IR53"/>
<keyword evidence="2" id="KW-1185">Reference proteome</keyword>
<organism evidence="1 2">
    <name type="scientific">Trinickia violacea</name>
    <dbReference type="NCBI Taxonomy" id="2571746"/>
    <lineage>
        <taxon>Bacteria</taxon>
        <taxon>Pseudomonadati</taxon>
        <taxon>Pseudomonadota</taxon>
        <taxon>Betaproteobacteria</taxon>
        <taxon>Burkholderiales</taxon>
        <taxon>Burkholderiaceae</taxon>
        <taxon>Trinickia</taxon>
    </lineage>
</organism>
<sequence length="121" mass="13733">MHTRLTTGIKRVALRAARPARRHIVRALRHHAARTRQLAQQRHATSADGLRAWFQTIVSMLRVRAGARPFSRFSLRTLLPKPPVVLRALTSRRTPDVSLRGASRRPRRLAASTGWFAFAAR</sequence>
<evidence type="ECO:0000313" key="2">
    <source>
        <dbReference type="Proteomes" id="UP000298656"/>
    </source>
</evidence>
<evidence type="ECO:0000313" key="1">
    <source>
        <dbReference type="EMBL" id="QCP51432.1"/>
    </source>
</evidence>
<accession>A0A4P8IR53</accession>
<dbReference type="KEGG" id="tvl:FAZ95_21095"/>
<reference evidence="1 2" key="1">
    <citation type="submission" date="2019-05" db="EMBL/GenBank/DDBJ databases">
        <title>Burkholderia sp. DHOD12, isolated from subtropical forest soil.</title>
        <authorList>
            <person name="Gao Z.-H."/>
            <person name="Qiu L.-H."/>
        </authorList>
    </citation>
    <scope>NUCLEOTIDE SEQUENCE [LARGE SCALE GENOMIC DNA]</scope>
    <source>
        <strain evidence="1 2">DHOD12</strain>
    </source>
</reference>
<dbReference type="RefSeq" id="WP_137334217.1">
    <property type="nucleotide sequence ID" value="NZ_CP040077.1"/>
</dbReference>
<dbReference type="EMBL" id="CP040077">
    <property type="protein sequence ID" value="QCP51432.1"/>
    <property type="molecule type" value="Genomic_DNA"/>
</dbReference>